<feature type="compositionally biased region" description="Basic and acidic residues" evidence="1">
    <location>
        <begin position="71"/>
        <end position="101"/>
    </location>
</feature>
<name>A0AAX4KBJ9_9TREE</name>
<dbReference type="GeneID" id="91100615"/>
<dbReference type="EMBL" id="CP144089">
    <property type="protein sequence ID" value="WWD03755.1"/>
    <property type="molecule type" value="Genomic_DNA"/>
</dbReference>
<gene>
    <name evidence="2" type="ORF">V865_001811</name>
</gene>
<evidence type="ECO:0000313" key="2">
    <source>
        <dbReference type="EMBL" id="WWD03755.1"/>
    </source>
</evidence>
<dbReference type="KEGG" id="ker:91100615"/>
<sequence>MVSDRLTFNRSSIRSTNHRDKNKCHSALYSRLHGDGLTKSQQTQFRRQRGNKDDVRTTEDQEQIQRVLKAFGHDPIETQTQDRSDNHSRGGLASEKDDRSNSTRTNSSIFTTHLLSNTSRGESKRGSSPNSQYHPDETGHAHTNILRHPHSNKVFERSALLLEEEIPYDSPPGTYDDGGSHKRWNSALQIWQVDDDEEQSGRGHEVDEVERELLSDLENDYHTRGW</sequence>
<evidence type="ECO:0000313" key="3">
    <source>
        <dbReference type="Proteomes" id="UP001358614"/>
    </source>
</evidence>
<organism evidence="2 3">
    <name type="scientific">Kwoniella europaea PYCC6329</name>
    <dbReference type="NCBI Taxonomy" id="1423913"/>
    <lineage>
        <taxon>Eukaryota</taxon>
        <taxon>Fungi</taxon>
        <taxon>Dikarya</taxon>
        <taxon>Basidiomycota</taxon>
        <taxon>Agaricomycotina</taxon>
        <taxon>Tremellomycetes</taxon>
        <taxon>Tremellales</taxon>
        <taxon>Cryptococcaceae</taxon>
        <taxon>Kwoniella</taxon>
    </lineage>
</organism>
<protein>
    <submittedName>
        <fullName evidence="2">Uncharacterized protein</fullName>
    </submittedName>
</protein>
<dbReference type="RefSeq" id="XP_066081722.1">
    <property type="nucleotide sequence ID" value="XM_066225625.1"/>
</dbReference>
<dbReference type="Proteomes" id="UP001358614">
    <property type="component" value="Chromosome 1"/>
</dbReference>
<evidence type="ECO:0000256" key="1">
    <source>
        <dbReference type="SAM" id="MobiDB-lite"/>
    </source>
</evidence>
<feature type="compositionally biased region" description="Polar residues" evidence="1">
    <location>
        <begin position="1"/>
        <end position="15"/>
    </location>
</feature>
<accession>A0AAX4KBJ9</accession>
<feature type="region of interest" description="Disordered" evidence="1">
    <location>
        <begin position="1"/>
        <end position="149"/>
    </location>
</feature>
<keyword evidence="3" id="KW-1185">Reference proteome</keyword>
<feature type="compositionally biased region" description="Polar residues" evidence="1">
    <location>
        <begin position="102"/>
        <end position="133"/>
    </location>
</feature>
<feature type="compositionally biased region" description="Basic and acidic residues" evidence="1">
    <location>
        <begin position="50"/>
        <end position="59"/>
    </location>
</feature>
<reference evidence="2 3" key="1">
    <citation type="submission" date="2024-01" db="EMBL/GenBank/DDBJ databases">
        <title>Comparative genomics of Cryptococcus and Kwoniella reveals pathogenesis evolution and contrasting modes of karyotype evolution via chromosome fusion or intercentromeric recombination.</title>
        <authorList>
            <person name="Coelho M.A."/>
            <person name="David-Palma M."/>
            <person name="Shea T."/>
            <person name="Bowers K."/>
            <person name="McGinley-Smith S."/>
            <person name="Mohammad A.W."/>
            <person name="Gnirke A."/>
            <person name="Yurkov A.M."/>
            <person name="Nowrousian M."/>
            <person name="Sun S."/>
            <person name="Cuomo C.A."/>
            <person name="Heitman J."/>
        </authorList>
    </citation>
    <scope>NUCLEOTIDE SEQUENCE [LARGE SCALE GENOMIC DNA]</scope>
    <source>
        <strain evidence="2 3">PYCC6329</strain>
    </source>
</reference>
<proteinExistence type="predicted"/>
<dbReference type="AlphaFoldDB" id="A0AAX4KBJ9"/>